<dbReference type="Proteomes" id="UP000694843">
    <property type="component" value="Unplaced"/>
</dbReference>
<dbReference type="PANTHER" id="PTHR12048">
    <property type="entry name" value="CCAAT-BINDING FACTOR-RELATED"/>
    <property type="match status" value="1"/>
</dbReference>
<comment type="similarity">
    <text evidence="1">Belongs to the CBF/MAK21 family.</text>
</comment>
<dbReference type="GO" id="GO:0005634">
    <property type="term" value="C:nucleus"/>
    <property type="evidence" value="ECO:0007669"/>
    <property type="project" value="UniProtKB-ARBA"/>
</dbReference>
<sequence>MHIKGTTYDNPPDEDSTLLKKKRQRIKKEKKIIKRQNKKTAIQDQTISSSSEVAGEDSHNECPESAEPQLIKNTRQEKSLAFSALWNNYIPMPTMLARQDGWYLEIPIEVSAPKAIVNIETRTKLKEFAAELYKNELVQYEKYEENSGDRDIRFRRQIFAQGAMKDRITAHILQLTEWPVQSLSHLAKLCDFVSANKESHLKEILKSLTEVLNNSLLPKGLVAKQFEEHDFKKFLQPLITTDRQKAYTILMLWYYEDQLKLLYTRLVTALKQVVSSGSPSAKLTAVQLLLQMLGNHPKQETEIILQVLTNKLGDLDKSVANAVIFGVRNLIIRRPALKNTLVDVCAEFLFRPNQRKNTQLNCIQLLKDVFFTKDDVGLVQKMIRLYFGFFKACTKTGEVDGKLMSAILRGLNRALPYATNAKGREGSSFLEEQFNMLYKIVHFTKFNISVQILQLLYQVLVNMNPDGALPERYERVLYERLLCPELSRCAVAGAFLNVVFKTMSRMQCPQTLTAFAKRLLQISFYQPSHLAIAMVFVLRETAVDNALLRDFLRKIDARKPTRLPSAKASMQAKKPVVRNNSAGSYAEPDEFFYDLDVEANDKKGSTSAGRGKKNSSRFPHMVGKVELKKSASDDRESGSAGQRRPTRNDEPVAYDAHHRNPKYSGADTTQVWELRNALNHFHPSLVAFTKNLVENEHTKYAGDPLIDYSLIKFLDRFVNKAPKKITKTKTGGGAAALGAKSAYSGDKKRTSCVTSDYFLSLPEHRVPADALFFHKYFTSHKARSSRAAKSEQDDDECEDLDEEEFERYLESAAGKKGVTQNPFQHDDELDDEWDFAANAKARGNRDDDDSDLGSDVSDVDEEEEGNENQSDDALSFDGDQDDVEDLNDLDDENFSDDDSRDDSGDDFKDDDEADFGDEFDDLDDAEDHGHMFLDDEEMEEKPQQARKKIEKKLKAVADKNKRAKQAIKNERVRESAQAEKKNKSVKSTSDKKKSSKRKRDNDEWTSLDGNDSGDDFGLDSRKMKKLDDMVFGKRKERSARSLDDMMMDADEFTELLQSNEIRAPAITSSDFVNTSGISQNQLRWERAHASDRLNIKTKKSVRFSGSKVARSKARNGKKMSRNSKFESARPNRGAQRSKRGRR</sequence>
<dbReference type="InterPro" id="IPR040155">
    <property type="entry name" value="CEBPZ/Mak21-like"/>
</dbReference>
<feature type="compositionally biased region" description="Basic and acidic residues" evidence="2">
    <location>
        <begin position="646"/>
        <end position="658"/>
    </location>
</feature>
<feature type="compositionally biased region" description="Acidic residues" evidence="2">
    <location>
        <begin position="907"/>
        <end position="926"/>
    </location>
</feature>
<dbReference type="InterPro" id="IPR005612">
    <property type="entry name" value="CCAAT-binding_factor"/>
</dbReference>
<dbReference type="OMA" id="EDSHNEC"/>
<feature type="compositionally biased region" description="Basic residues" evidence="2">
    <location>
        <begin position="19"/>
        <end position="38"/>
    </location>
</feature>
<evidence type="ECO:0000256" key="2">
    <source>
        <dbReference type="SAM" id="MobiDB-lite"/>
    </source>
</evidence>
<dbReference type="SUPFAM" id="SSF48371">
    <property type="entry name" value="ARM repeat"/>
    <property type="match status" value="1"/>
</dbReference>
<feature type="compositionally biased region" description="Basic residues" evidence="2">
    <location>
        <begin position="1109"/>
        <end position="1121"/>
    </location>
</feature>
<feature type="region of interest" description="Disordered" evidence="2">
    <location>
        <begin position="784"/>
        <end position="803"/>
    </location>
</feature>
<feature type="region of interest" description="Disordered" evidence="2">
    <location>
        <begin position="837"/>
        <end position="1020"/>
    </location>
</feature>
<dbReference type="Pfam" id="PF03914">
    <property type="entry name" value="CBF"/>
    <property type="match status" value="1"/>
</dbReference>
<feature type="compositionally biased region" description="Basic and acidic residues" evidence="2">
    <location>
        <begin position="623"/>
        <end position="637"/>
    </location>
</feature>
<dbReference type="AlphaFoldDB" id="A0A8B7NZB5"/>
<dbReference type="GeneID" id="108675531"/>
<feature type="region of interest" description="Disordered" evidence="2">
    <location>
        <begin position="1088"/>
        <end position="1142"/>
    </location>
</feature>
<evidence type="ECO:0000313" key="4">
    <source>
        <dbReference type="Proteomes" id="UP000694843"/>
    </source>
</evidence>
<feature type="region of interest" description="Disordered" evidence="2">
    <location>
        <begin position="603"/>
        <end position="664"/>
    </location>
</feature>
<keyword evidence="4" id="KW-1185">Reference proteome</keyword>
<feature type="compositionally biased region" description="Acidic residues" evidence="2">
    <location>
        <begin position="792"/>
        <end position="803"/>
    </location>
</feature>
<dbReference type="RefSeq" id="XP_018019040.1">
    <property type="nucleotide sequence ID" value="XM_018163551.2"/>
</dbReference>
<protein>
    <submittedName>
        <fullName evidence="5">Ribosome biogenesis protein NOC1-like</fullName>
    </submittedName>
</protein>
<feature type="compositionally biased region" description="Polar residues" evidence="2">
    <location>
        <begin position="40"/>
        <end position="52"/>
    </location>
</feature>
<accession>A0A8B7NZB5</accession>
<feature type="compositionally biased region" description="Acidic residues" evidence="2">
    <location>
        <begin position="846"/>
        <end position="870"/>
    </location>
</feature>
<evidence type="ECO:0000313" key="5">
    <source>
        <dbReference type="RefSeq" id="XP_018019040.1"/>
    </source>
</evidence>
<name>A0A8B7NZB5_HYAAZ</name>
<dbReference type="InterPro" id="IPR016024">
    <property type="entry name" value="ARM-type_fold"/>
</dbReference>
<dbReference type="CTD" id="39240"/>
<feature type="region of interest" description="Disordered" evidence="2">
    <location>
        <begin position="562"/>
        <end position="581"/>
    </location>
</feature>
<organism evidence="4 5">
    <name type="scientific">Hyalella azteca</name>
    <name type="common">Amphipod</name>
    <dbReference type="NCBI Taxonomy" id="294128"/>
    <lineage>
        <taxon>Eukaryota</taxon>
        <taxon>Metazoa</taxon>
        <taxon>Ecdysozoa</taxon>
        <taxon>Arthropoda</taxon>
        <taxon>Crustacea</taxon>
        <taxon>Multicrustacea</taxon>
        <taxon>Malacostraca</taxon>
        <taxon>Eumalacostraca</taxon>
        <taxon>Peracarida</taxon>
        <taxon>Amphipoda</taxon>
        <taxon>Senticaudata</taxon>
        <taxon>Talitrida</taxon>
        <taxon>Talitroidea</taxon>
        <taxon>Hyalellidae</taxon>
        <taxon>Hyalella</taxon>
    </lineage>
</organism>
<feature type="region of interest" description="Disordered" evidence="2">
    <location>
        <begin position="1"/>
        <end position="70"/>
    </location>
</feature>
<gene>
    <name evidence="5" type="primary">LOC108675531</name>
</gene>
<reference evidence="5" key="1">
    <citation type="submission" date="2025-08" db="UniProtKB">
        <authorList>
            <consortium name="RefSeq"/>
        </authorList>
    </citation>
    <scope>IDENTIFICATION</scope>
    <source>
        <tissue evidence="5">Whole organism</tissue>
    </source>
</reference>
<proteinExistence type="inferred from homology"/>
<feature type="compositionally biased region" description="Basic and acidic residues" evidence="2">
    <location>
        <begin position="967"/>
        <end position="992"/>
    </location>
</feature>
<dbReference type="OrthoDB" id="28947at2759"/>
<feature type="domain" description="CCAAT-binding factor" evidence="3">
    <location>
        <begin position="449"/>
        <end position="688"/>
    </location>
</feature>
<dbReference type="KEGG" id="hazt:108675531"/>
<evidence type="ECO:0000259" key="3">
    <source>
        <dbReference type="Pfam" id="PF03914"/>
    </source>
</evidence>
<feature type="compositionally biased region" description="Acidic residues" evidence="2">
    <location>
        <begin position="878"/>
        <end position="900"/>
    </location>
</feature>
<evidence type="ECO:0000256" key="1">
    <source>
        <dbReference type="ARBA" id="ARBA00007797"/>
    </source>
</evidence>
<dbReference type="PANTHER" id="PTHR12048:SF0">
    <property type="entry name" value="CCAAT_ENHANCER-BINDING PROTEIN ZETA"/>
    <property type="match status" value="1"/>
</dbReference>